<dbReference type="InterPro" id="IPR000524">
    <property type="entry name" value="Tscrpt_reg_HTH_GntR"/>
</dbReference>
<dbReference type="SMART" id="SM00345">
    <property type="entry name" value="HTH_GNTR"/>
    <property type="match status" value="1"/>
</dbReference>
<dbReference type="InterPro" id="IPR036388">
    <property type="entry name" value="WH-like_DNA-bd_sf"/>
</dbReference>
<keyword evidence="3" id="KW-0804">Transcription</keyword>
<sequence>MARRLGNYVYNIVVKSENNRPNRVIDVELYTLYRFGNCGTTALMPQKGGFMGVSDRVTQVEKAIVGLRGLILSGEFDAGSRLPEVAISERLGISRTPLRQAMDRLEGEGLLERIASGGCRVARFRLEDINDAIELRGVIEGVAARLAAERGVSDEVMQEARGTLAVIDKVVDDGNSIDFDSYVRMNARFHEQLAAMPGSDVIQREIERVCRMPLASPNAFLRGQEAIPDFMASLVRAQDQHHAILGAIEAREGTRAEALMREHARLARKNFSFLRDADPGLTTRIPGLSLVTAN</sequence>
<accession>A0A238J0W7</accession>
<keyword evidence="6" id="KW-1185">Reference proteome</keyword>
<evidence type="ECO:0000256" key="2">
    <source>
        <dbReference type="ARBA" id="ARBA00023125"/>
    </source>
</evidence>
<dbReference type="Pfam" id="PF00392">
    <property type="entry name" value="GntR"/>
    <property type="match status" value="1"/>
</dbReference>
<evidence type="ECO:0000259" key="4">
    <source>
        <dbReference type="PROSITE" id="PS50949"/>
    </source>
</evidence>
<dbReference type="Gene3D" id="1.20.120.530">
    <property type="entry name" value="GntR ligand-binding domain-like"/>
    <property type="match status" value="1"/>
</dbReference>
<dbReference type="CDD" id="cd07377">
    <property type="entry name" value="WHTH_GntR"/>
    <property type="match status" value="1"/>
</dbReference>
<dbReference type="SUPFAM" id="SSF48008">
    <property type="entry name" value="GntR ligand-binding domain-like"/>
    <property type="match status" value="1"/>
</dbReference>
<dbReference type="PANTHER" id="PTHR43537">
    <property type="entry name" value="TRANSCRIPTIONAL REGULATOR, GNTR FAMILY"/>
    <property type="match status" value="1"/>
</dbReference>
<evidence type="ECO:0000256" key="3">
    <source>
        <dbReference type="ARBA" id="ARBA00023163"/>
    </source>
</evidence>
<dbReference type="Gene3D" id="1.10.10.10">
    <property type="entry name" value="Winged helix-like DNA-binding domain superfamily/Winged helix DNA-binding domain"/>
    <property type="match status" value="1"/>
</dbReference>
<feature type="domain" description="HTH gntR-type" evidence="4">
    <location>
        <begin position="57"/>
        <end position="124"/>
    </location>
</feature>
<gene>
    <name evidence="5" type="primary">csiR_3</name>
    <name evidence="5" type="ORF">BOA8489_02065</name>
</gene>
<proteinExistence type="predicted"/>
<keyword evidence="1" id="KW-0805">Transcription regulation</keyword>
<organism evidence="5 6">
    <name type="scientific">Boseongicola aestuarii</name>
    <dbReference type="NCBI Taxonomy" id="1470561"/>
    <lineage>
        <taxon>Bacteria</taxon>
        <taxon>Pseudomonadati</taxon>
        <taxon>Pseudomonadota</taxon>
        <taxon>Alphaproteobacteria</taxon>
        <taxon>Rhodobacterales</taxon>
        <taxon>Paracoccaceae</taxon>
        <taxon>Boseongicola</taxon>
    </lineage>
</organism>
<dbReference type="PRINTS" id="PR00035">
    <property type="entry name" value="HTHGNTR"/>
</dbReference>
<dbReference type="EMBL" id="FXXQ01000006">
    <property type="protein sequence ID" value="SMX23951.1"/>
    <property type="molecule type" value="Genomic_DNA"/>
</dbReference>
<dbReference type="InterPro" id="IPR008920">
    <property type="entry name" value="TF_FadR/GntR_C"/>
</dbReference>
<dbReference type="InterPro" id="IPR036390">
    <property type="entry name" value="WH_DNA-bd_sf"/>
</dbReference>
<dbReference type="InterPro" id="IPR011711">
    <property type="entry name" value="GntR_C"/>
</dbReference>
<dbReference type="SMART" id="SM00895">
    <property type="entry name" value="FCD"/>
    <property type="match status" value="1"/>
</dbReference>
<dbReference type="PROSITE" id="PS50949">
    <property type="entry name" value="HTH_GNTR"/>
    <property type="match status" value="1"/>
</dbReference>
<dbReference type="Pfam" id="PF07729">
    <property type="entry name" value="FCD"/>
    <property type="match status" value="1"/>
</dbReference>
<evidence type="ECO:0000256" key="1">
    <source>
        <dbReference type="ARBA" id="ARBA00023015"/>
    </source>
</evidence>
<name>A0A238J0W7_9RHOB</name>
<evidence type="ECO:0000313" key="5">
    <source>
        <dbReference type="EMBL" id="SMX23951.1"/>
    </source>
</evidence>
<dbReference type="PANTHER" id="PTHR43537:SF49">
    <property type="entry name" value="TRANSCRIPTIONAL REGULATORY PROTEIN"/>
    <property type="match status" value="1"/>
</dbReference>
<reference evidence="5 6" key="1">
    <citation type="submission" date="2017-05" db="EMBL/GenBank/DDBJ databases">
        <authorList>
            <person name="Song R."/>
            <person name="Chenine A.L."/>
            <person name="Ruprecht R.M."/>
        </authorList>
    </citation>
    <scope>NUCLEOTIDE SEQUENCE [LARGE SCALE GENOMIC DNA]</scope>
    <source>
        <strain evidence="5 6">CECT 8489</strain>
    </source>
</reference>
<keyword evidence="2" id="KW-0238">DNA-binding</keyword>
<evidence type="ECO:0000313" key="6">
    <source>
        <dbReference type="Proteomes" id="UP000201838"/>
    </source>
</evidence>
<dbReference type="AlphaFoldDB" id="A0A238J0W7"/>
<dbReference type="Proteomes" id="UP000201838">
    <property type="component" value="Unassembled WGS sequence"/>
</dbReference>
<dbReference type="SUPFAM" id="SSF46785">
    <property type="entry name" value="Winged helix' DNA-binding domain"/>
    <property type="match status" value="1"/>
</dbReference>
<protein>
    <submittedName>
        <fullName evidence="5">HTH-type transcriptional repressor CsiR</fullName>
    </submittedName>
</protein>
<dbReference type="GO" id="GO:0003700">
    <property type="term" value="F:DNA-binding transcription factor activity"/>
    <property type="evidence" value="ECO:0007669"/>
    <property type="project" value="InterPro"/>
</dbReference>
<dbReference type="GO" id="GO:0003677">
    <property type="term" value="F:DNA binding"/>
    <property type="evidence" value="ECO:0007669"/>
    <property type="project" value="UniProtKB-KW"/>
</dbReference>